<dbReference type="GO" id="GO:0000175">
    <property type="term" value="F:3'-5'-RNA exonuclease activity"/>
    <property type="evidence" value="ECO:0007669"/>
    <property type="project" value="TreeGrafter"/>
</dbReference>
<name>A0A0G0Z3P2_9BACT</name>
<dbReference type="InterPro" id="IPR020568">
    <property type="entry name" value="Ribosomal_Su5_D2-typ_SF"/>
</dbReference>
<feature type="binding site" evidence="8">
    <location>
        <position position="486"/>
    </location>
    <ligand>
        <name>Mg(2+)</name>
        <dbReference type="ChEBI" id="CHEBI:18420"/>
    </ligand>
</feature>
<organism evidence="11 12">
    <name type="scientific">Candidatus Collierbacteria bacterium GW2011_GWA2_42_17</name>
    <dbReference type="NCBI Taxonomy" id="1618378"/>
    <lineage>
        <taxon>Bacteria</taxon>
        <taxon>Candidatus Collieribacteriota</taxon>
    </lineage>
</organism>
<dbReference type="InterPro" id="IPR027408">
    <property type="entry name" value="PNPase/RNase_PH_dom_sf"/>
</dbReference>
<comment type="cofactor">
    <cofactor evidence="8">
        <name>Mg(2+)</name>
        <dbReference type="ChEBI" id="CHEBI:18420"/>
    </cofactor>
</comment>
<dbReference type="CDD" id="cd02393">
    <property type="entry name" value="KH-I_PNPase"/>
    <property type="match status" value="1"/>
</dbReference>
<dbReference type="PANTHER" id="PTHR11252:SF0">
    <property type="entry name" value="POLYRIBONUCLEOTIDE NUCLEOTIDYLTRANSFERASE 1, MITOCHONDRIAL"/>
    <property type="match status" value="1"/>
</dbReference>
<dbReference type="GO" id="GO:0000287">
    <property type="term" value="F:magnesium ion binding"/>
    <property type="evidence" value="ECO:0007669"/>
    <property type="project" value="UniProtKB-UniRule"/>
</dbReference>
<dbReference type="InterPro" id="IPR036345">
    <property type="entry name" value="ExoRNase_PH_dom2_sf"/>
</dbReference>
<evidence type="ECO:0000256" key="9">
    <source>
        <dbReference type="SAM" id="MobiDB-lite"/>
    </source>
</evidence>
<dbReference type="GO" id="GO:0005829">
    <property type="term" value="C:cytosol"/>
    <property type="evidence" value="ECO:0007669"/>
    <property type="project" value="UniProtKB-ARBA"/>
</dbReference>
<sequence>MTHPQTTIVLNGKTITIETGRFGAQASGSVTVRCGDTVVIASCVATNKVKEGIDYFPLSIDYQEKFYAGGVISSSRFIKREGRPSEGEILTGRVIDRSIRPLFDQASRNEVQLLASPLSIDGVEEPEILAIIAASAAVSLSDYPWAGPVGAVRIGMTPEGEYIVNPTTEQKLVSPLDLVVSGPKGGICMVEAGANEVSEEKITGALSFAQEFVDTVAEGIDKFAKANGKTKRIIAPIEVDPEIKKFVKDEIGDLAELLKNEATKTGTQAREVVDAIIVAHPEYNGSHIAETADNMLRDLARKNILETKVRSDGRGIEDIRPINIEVGLLPRTHGSAFFQRGLTHVLSVVTLASPAREQLIDGMKGESTKRYMHHYNMPGYAAGEVGRPGTGRREIGHGALAERALVPVLPDQAEFPYAIRVVSEVMSSNGSTSQASICGSTLSLMDAGVPIKKAVAGTAMGLITEGDQFVTLTDICGLEDHLGDMDFKVAGTIDGITALQMDVKVTGIKAEVLTQAVDQAKRARLKILELMTEAITSPRSKISQYAPKIVSTKVPVAKIGDVIGSGGKIIHQIQDDFLVEVNIEDDGTVTVTGNDQSKVDGAIAYIDSIVAEAEVGRTYQGTVARIEAFGAFVNILPGKDGLVHISQVQPEVFKAMKIGDKVEVRCYEVDSMGRVNLTMLKEGEAPIRAERPMGGGGDRPRFGGDRSSQRGGGRPNFRNFRDSR</sequence>
<dbReference type="Pfam" id="PF00575">
    <property type="entry name" value="S1"/>
    <property type="match status" value="1"/>
</dbReference>
<dbReference type="InterPro" id="IPR004088">
    <property type="entry name" value="KH_dom_type_1"/>
</dbReference>
<comment type="similarity">
    <text evidence="1 8">Belongs to the polyribonucleotide nucleotidyltransferase family.</text>
</comment>
<evidence type="ECO:0000256" key="6">
    <source>
        <dbReference type="ARBA" id="ARBA00022842"/>
    </source>
</evidence>
<dbReference type="FunFam" id="3.30.1370.10:FF:000001">
    <property type="entry name" value="Polyribonucleotide nucleotidyltransferase"/>
    <property type="match status" value="1"/>
</dbReference>
<evidence type="ECO:0000256" key="1">
    <source>
        <dbReference type="ARBA" id="ARBA00007404"/>
    </source>
</evidence>
<evidence type="ECO:0000256" key="8">
    <source>
        <dbReference type="HAMAP-Rule" id="MF_01595"/>
    </source>
</evidence>
<dbReference type="Proteomes" id="UP000033854">
    <property type="component" value="Unassembled WGS sequence"/>
</dbReference>
<dbReference type="GO" id="GO:0003723">
    <property type="term" value="F:RNA binding"/>
    <property type="evidence" value="ECO:0007669"/>
    <property type="project" value="UniProtKB-UniRule"/>
</dbReference>
<evidence type="ECO:0000256" key="2">
    <source>
        <dbReference type="ARBA" id="ARBA00022490"/>
    </source>
</evidence>
<dbReference type="HAMAP" id="MF_01595">
    <property type="entry name" value="PNPase"/>
    <property type="match status" value="1"/>
</dbReference>
<evidence type="ECO:0000256" key="3">
    <source>
        <dbReference type="ARBA" id="ARBA00022679"/>
    </source>
</evidence>
<comment type="function">
    <text evidence="8">Involved in mRNA degradation. Catalyzes the phosphorolysis of single-stranded polyribonucleotides processively in the 3'- to 5'-direction.</text>
</comment>
<dbReference type="EC" id="2.7.7.8" evidence="8"/>
<feature type="domain" description="S1 motif" evidence="10">
    <location>
        <begin position="616"/>
        <end position="680"/>
    </location>
</feature>
<dbReference type="InterPro" id="IPR012162">
    <property type="entry name" value="PNPase"/>
</dbReference>
<dbReference type="NCBIfam" id="TIGR03591">
    <property type="entry name" value="polynuc_phos"/>
    <property type="match status" value="1"/>
</dbReference>
<dbReference type="InterPro" id="IPR012340">
    <property type="entry name" value="NA-bd_OB-fold"/>
</dbReference>
<comment type="catalytic activity">
    <reaction evidence="8">
        <text>RNA(n+1) + phosphate = RNA(n) + a ribonucleoside 5'-diphosphate</text>
        <dbReference type="Rhea" id="RHEA:22096"/>
        <dbReference type="Rhea" id="RHEA-COMP:14527"/>
        <dbReference type="Rhea" id="RHEA-COMP:17342"/>
        <dbReference type="ChEBI" id="CHEBI:43474"/>
        <dbReference type="ChEBI" id="CHEBI:57930"/>
        <dbReference type="ChEBI" id="CHEBI:140395"/>
        <dbReference type="EC" id="2.7.7.8"/>
    </reaction>
</comment>
<dbReference type="Gene3D" id="3.30.1370.10">
    <property type="entry name" value="K Homology domain, type 1"/>
    <property type="match status" value="1"/>
</dbReference>
<keyword evidence="5 8" id="KW-0479">Metal-binding</keyword>
<dbReference type="EMBL" id="LCDA01000001">
    <property type="protein sequence ID" value="KKS43379.1"/>
    <property type="molecule type" value="Genomic_DNA"/>
</dbReference>
<dbReference type="Pfam" id="PF03725">
    <property type="entry name" value="RNase_PH_C"/>
    <property type="match status" value="1"/>
</dbReference>
<dbReference type="InterPro" id="IPR001247">
    <property type="entry name" value="ExoRNase_PH_dom1"/>
</dbReference>
<comment type="caution">
    <text evidence="11">The sequence shown here is derived from an EMBL/GenBank/DDBJ whole genome shotgun (WGS) entry which is preliminary data.</text>
</comment>
<dbReference type="PANTHER" id="PTHR11252">
    <property type="entry name" value="POLYRIBONUCLEOTIDE NUCLEOTIDYLTRANSFERASE"/>
    <property type="match status" value="1"/>
</dbReference>
<dbReference type="SUPFAM" id="SSF46915">
    <property type="entry name" value="Polynucleotide phosphorylase/guanosine pentaphosphate synthase (PNPase/GPSI), domain 3"/>
    <property type="match status" value="1"/>
</dbReference>
<comment type="subcellular location">
    <subcellularLocation>
        <location evidence="8">Cytoplasm</location>
    </subcellularLocation>
</comment>
<evidence type="ECO:0000256" key="7">
    <source>
        <dbReference type="ARBA" id="ARBA00022884"/>
    </source>
</evidence>
<dbReference type="FunFam" id="3.30.230.70:FF:000001">
    <property type="entry name" value="Polyribonucleotide nucleotidyltransferase"/>
    <property type="match status" value="1"/>
</dbReference>
<dbReference type="AlphaFoldDB" id="A0A0G0Z3P2"/>
<evidence type="ECO:0000259" key="10">
    <source>
        <dbReference type="PROSITE" id="PS50126"/>
    </source>
</evidence>
<protein>
    <recommendedName>
        <fullName evidence="8">Polyribonucleotide nucleotidyltransferase</fullName>
        <ecNumber evidence="8">2.7.7.8</ecNumber>
    </recommendedName>
    <alternativeName>
        <fullName evidence="8">Polynucleotide phosphorylase</fullName>
        <shortName evidence="8">PNPase</shortName>
    </alternativeName>
</protein>
<evidence type="ECO:0000256" key="5">
    <source>
        <dbReference type="ARBA" id="ARBA00022723"/>
    </source>
</evidence>
<dbReference type="SUPFAM" id="SSF50249">
    <property type="entry name" value="Nucleic acid-binding proteins"/>
    <property type="match status" value="1"/>
</dbReference>
<keyword evidence="4 8" id="KW-0548">Nucleotidyltransferase</keyword>
<dbReference type="Gene3D" id="2.40.50.140">
    <property type="entry name" value="Nucleic acid-binding proteins"/>
    <property type="match status" value="1"/>
</dbReference>
<dbReference type="GO" id="GO:0006402">
    <property type="term" value="P:mRNA catabolic process"/>
    <property type="evidence" value="ECO:0007669"/>
    <property type="project" value="UniProtKB-UniRule"/>
</dbReference>
<dbReference type="SUPFAM" id="SSF54211">
    <property type="entry name" value="Ribosomal protein S5 domain 2-like"/>
    <property type="match status" value="2"/>
</dbReference>
<accession>A0A0G0Z3P2</accession>
<dbReference type="InterPro" id="IPR036612">
    <property type="entry name" value="KH_dom_type_1_sf"/>
</dbReference>
<dbReference type="SMART" id="SM00316">
    <property type="entry name" value="S1"/>
    <property type="match status" value="1"/>
</dbReference>
<dbReference type="GO" id="GO:0006396">
    <property type="term" value="P:RNA processing"/>
    <property type="evidence" value="ECO:0007669"/>
    <property type="project" value="InterPro"/>
</dbReference>
<dbReference type="SUPFAM" id="SSF54791">
    <property type="entry name" value="Eukaryotic type KH-domain (KH-domain type I)"/>
    <property type="match status" value="1"/>
</dbReference>
<dbReference type="PATRIC" id="fig|1618378.3.peg.116"/>
<dbReference type="PIRSF" id="PIRSF005499">
    <property type="entry name" value="PNPase"/>
    <property type="match status" value="1"/>
</dbReference>
<dbReference type="Pfam" id="PF01138">
    <property type="entry name" value="RNase_PH"/>
    <property type="match status" value="2"/>
</dbReference>
<dbReference type="CDD" id="cd11364">
    <property type="entry name" value="RNase_PH_PNPase_2"/>
    <property type="match status" value="1"/>
</dbReference>
<dbReference type="GO" id="GO:0004654">
    <property type="term" value="F:polyribonucleotide nucleotidyltransferase activity"/>
    <property type="evidence" value="ECO:0007669"/>
    <property type="project" value="UniProtKB-UniRule"/>
</dbReference>
<evidence type="ECO:0000256" key="4">
    <source>
        <dbReference type="ARBA" id="ARBA00022695"/>
    </source>
</evidence>
<dbReference type="NCBIfam" id="NF008805">
    <property type="entry name" value="PRK11824.1"/>
    <property type="match status" value="1"/>
</dbReference>
<gene>
    <name evidence="8" type="primary">pnp</name>
    <name evidence="11" type="ORF">UV06_C0001G0113</name>
</gene>
<dbReference type="InterPro" id="IPR003029">
    <property type="entry name" value="S1_domain"/>
</dbReference>
<dbReference type="InterPro" id="IPR015847">
    <property type="entry name" value="ExoRNase_PH_dom2"/>
</dbReference>
<feature type="region of interest" description="Disordered" evidence="9">
    <location>
        <begin position="686"/>
        <end position="724"/>
    </location>
</feature>
<dbReference type="Gene3D" id="3.30.230.70">
    <property type="entry name" value="GHMP Kinase, N-terminal domain"/>
    <property type="match status" value="2"/>
</dbReference>
<keyword evidence="2 8" id="KW-0963">Cytoplasm</keyword>
<dbReference type="PROSITE" id="PS50126">
    <property type="entry name" value="S1"/>
    <property type="match status" value="1"/>
</dbReference>
<proteinExistence type="inferred from homology"/>
<dbReference type="InterPro" id="IPR004087">
    <property type="entry name" value="KH_dom"/>
</dbReference>
<dbReference type="InterPro" id="IPR036456">
    <property type="entry name" value="PNPase_PH_RNA-bd_sf"/>
</dbReference>
<keyword evidence="3 8" id="KW-0808">Transferase</keyword>
<dbReference type="SUPFAM" id="SSF55666">
    <property type="entry name" value="Ribonuclease PH domain 2-like"/>
    <property type="match status" value="2"/>
</dbReference>
<reference evidence="11 12" key="1">
    <citation type="journal article" date="2015" name="Nature">
        <title>rRNA introns, odd ribosomes, and small enigmatic genomes across a large radiation of phyla.</title>
        <authorList>
            <person name="Brown C.T."/>
            <person name="Hug L.A."/>
            <person name="Thomas B.C."/>
            <person name="Sharon I."/>
            <person name="Castelle C.J."/>
            <person name="Singh A."/>
            <person name="Wilkins M.J."/>
            <person name="Williams K.H."/>
            <person name="Banfield J.F."/>
        </authorList>
    </citation>
    <scope>NUCLEOTIDE SEQUENCE [LARGE SCALE GENOMIC DNA]</scope>
</reference>
<evidence type="ECO:0000313" key="12">
    <source>
        <dbReference type="Proteomes" id="UP000033854"/>
    </source>
</evidence>
<keyword evidence="7 8" id="KW-0694">RNA-binding</keyword>
<dbReference type="PROSITE" id="PS50084">
    <property type="entry name" value="KH_TYPE_1"/>
    <property type="match status" value="1"/>
</dbReference>
<evidence type="ECO:0000313" key="11">
    <source>
        <dbReference type="EMBL" id="KKS43379.1"/>
    </source>
</evidence>
<feature type="compositionally biased region" description="Basic and acidic residues" evidence="9">
    <location>
        <begin position="698"/>
        <end position="708"/>
    </location>
</feature>
<dbReference type="FunFam" id="3.30.230.70:FF:000002">
    <property type="entry name" value="Polyribonucleotide nucleotidyltransferase"/>
    <property type="match status" value="1"/>
</dbReference>
<feature type="binding site" evidence="8">
    <location>
        <position position="480"/>
    </location>
    <ligand>
        <name>Mg(2+)</name>
        <dbReference type="ChEBI" id="CHEBI:18420"/>
    </ligand>
</feature>
<dbReference type="SMART" id="SM00322">
    <property type="entry name" value="KH"/>
    <property type="match status" value="1"/>
</dbReference>
<dbReference type="Pfam" id="PF00013">
    <property type="entry name" value="KH_1"/>
    <property type="match status" value="1"/>
</dbReference>
<keyword evidence="6 8" id="KW-0460">Magnesium</keyword>